<dbReference type="AlphaFoldDB" id="A0A1L9U8C4"/>
<dbReference type="RefSeq" id="XP_067475150.1">
    <property type="nucleotide sequence ID" value="XM_067618649.1"/>
</dbReference>
<dbReference type="PROSITE" id="PS00463">
    <property type="entry name" value="ZN2_CY6_FUNGAL_1"/>
    <property type="match status" value="1"/>
</dbReference>
<keyword evidence="4" id="KW-0238">DNA-binding</keyword>
<keyword evidence="5" id="KW-0804">Transcription</keyword>
<dbReference type="GO" id="GO:0005634">
    <property type="term" value="C:nucleus"/>
    <property type="evidence" value="ECO:0007669"/>
    <property type="project" value="UniProtKB-SubCell"/>
</dbReference>
<name>A0A1L9U8C4_ASPBC</name>
<dbReference type="PANTHER" id="PTHR31001:SF91">
    <property type="entry name" value="ZN(II)2CYS6 TRANSCRIPTION FACTOR (EUROFUNG)"/>
    <property type="match status" value="1"/>
</dbReference>
<dbReference type="InterPro" id="IPR001138">
    <property type="entry name" value="Zn2Cys6_DnaBD"/>
</dbReference>
<dbReference type="GO" id="GO:0009893">
    <property type="term" value="P:positive regulation of metabolic process"/>
    <property type="evidence" value="ECO:0007669"/>
    <property type="project" value="UniProtKB-ARBA"/>
</dbReference>
<evidence type="ECO:0000256" key="1">
    <source>
        <dbReference type="ARBA" id="ARBA00004123"/>
    </source>
</evidence>
<dbReference type="GeneID" id="93571137"/>
<feature type="domain" description="Zn(2)-C6 fungal-type" evidence="7">
    <location>
        <begin position="11"/>
        <end position="40"/>
    </location>
</feature>
<dbReference type="PROSITE" id="PS50048">
    <property type="entry name" value="ZN2_CY6_FUNGAL_2"/>
    <property type="match status" value="1"/>
</dbReference>
<evidence type="ECO:0000256" key="6">
    <source>
        <dbReference type="ARBA" id="ARBA00023242"/>
    </source>
</evidence>
<sequence>MLRRTIASGRSCVECSRRKIKCDRSLPCSYCVKVKAACVYPPMRRRSRSPDSANADVTNRLERIEDALRVLRGDLGRIRDLLQVAIPSSLSEVTGDGEVLPSRQDDSRLGPHGHCVDSSHGLENRTERHIRALSTFDGSKGTTERQHPSPITISILWQWYLDAVDPVLKIFHAPSVQKDVMCVIKQETIMDLAGDCLLFAIYYASIISMPSCTCLEKLSEDKATLLERYRTEVERALARVDLSDSRDITLLQAFTLYLTCTRLDSHGPSVKAHLPTAINMAYRLNLHLDGAEQNSPPIETEMRRHLWWQLVTLDLRTAEDHNTTPYILEPSFTTQLPSNSDDTVCHPSPSTSITTTSSTFFQVLHFELTSFTRRIIFSETFNQANNYPILSPIQKHQAINAFRQSLEEKYFSHCNSTNALELITAATVQLSLVKMKLSVCKPGHNFRPICVEVLQRALALRDHDPGQKWLWLVQRDLEWGMLKLLLENLCAEGINDGRDEAWSVVEQAYGYWKNDETVQGTAQWEVIEDLRSRALRVRVNEEDEASMDDVGNGPELGLENDCLVPVEELAEGTGTGAAELPGNGTVCEWSIEAFEQYFQALGQGDDMSNLL</sequence>
<dbReference type="SMART" id="SM00906">
    <property type="entry name" value="Fungal_trans"/>
    <property type="match status" value="1"/>
</dbReference>
<organism evidence="8 9">
    <name type="scientific">Aspergillus brasiliensis (strain CBS 101740 / IMI 381727 / IBT 21946)</name>
    <dbReference type="NCBI Taxonomy" id="767769"/>
    <lineage>
        <taxon>Eukaryota</taxon>
        <taxon>Fungi</taxon>
        <taxon>Dikarya</taxon>
        <taxon>Ascomycota</taxon>
        <taxon>Pezizomycotina</taxon>
        <taxon>Eurotiomycetes</taxon>
        <taxon>Eurotiomycetidae</taxon>
        <taxon>Eurotiales</taxon>
        <taxon>Aspergillaceae</taxon>
        <taxon>Aspergillus</taxon>
        <taxon>Aspergillus subgen. Circumdati</taxon>
    </lineage>
</organism>
<dbReference type="Pfam" id="PF00172">
    <property type="entry name" value="Zn_clus"/>
    <property type="match status" value="1"/>
</dbReference>
<dbReference type="CDD" id="cd12148">
    <property type="entry name" value="fungal_TF_MHR"/>
    <property type="match status" value="1"/>
</dbReference>
<dbReference type="InterPro" id="IPR050613">
    <property type="entry name" value="Sec_Metabolite_Reg"/>
</dbReference>
<keyword evidence="6" id="KW-0539">Nucleus</keyword>
<reference evidence="9" key="1">
    <citation type="journal article" date="2017" name="Genome Biol.">
        <title>Comparative genomics reveals high biological diversity and specific adaptations in the industrially and medically important fungal genus Aspergillus.</title>
        <authorList>
            <person name="de Vries R.P."/>
            <person name="Riley R."/>
            <person name="Wiebenga A."/>
            <person name="Aguilar-Osorio G."/>
            <person name="Amillis S."/>
            <person name="Uchima C.A."/>
            <person name="Anderluh G."/>
            <person name="Asadollahi M."/>
            <person name="Askin M."/>
            <person name="Barry K."/>
            <person name="Battaglia E."/>
            <person name="Bayram O."/>
            <person name="Benocci T."/>
            <person name="Braus-Stromeyer S.A."/>
            <person name="Caldana C."/>
            <person name="Canovas D."/>
            <person name="Cerqueira G.C."/>
            <person name="Chen F."/>
            <person name="Chen W."/>
            <person name="Choi C."/>
            <person name="Clum A."/>
            <person name="Dos Santos R.A."/>
            <person name="Damasio A.R."/>
            <person name="Diallinas G."/>
            <person name="Emri T."/>
            <person name="Fekete E."/>
            <person name="Flipphi M."/>
            <person name="Freyberg S."/>
            <person name="Gallo A."/>
            <person name="Gournas C."/>
            <person name="Habgood R."/>
            <person name="Hainaut M."/>
            <person name="Harispe M.L."/>
            <person name="Henrissat B."/>
            <person name="Hilden K.S."/>
            <person name="Hope R."/>
            <person name="Hossain A."/>
            <person name="Karabika E."/>
            <person name="Karaffa L."/>
            <person name="Karanyi Z."/>
            <person name="Krasevec N."/>
            <person name="Kuo A."/>
            <person name="Kusch H."/>
            <person name="LaButti K."/>
            <person name="Lagendijk E.L."/>
            <person name="Lapidus A."/>
            <person name="Levasseur A."/>
            <person name="Lindquist E."/>
            <person name="Lipzen A."/>
            <person name="Logrieco A.F."/>
            <person name="MacCabe A."/>
            <person name="Maekelae M.R."/>
            <person name="Malavazi I."/>
            <person name="Melin P."/>
            <person name="Meyer V."/>
            <person name="Mielnichuk N."/>
            <person name="Miskei M."/>
            <person name="Molnar A.P."/>
            <person name="Mule G."/>
            <person name="Ngan C.Y."/>
            <person name="Orejas M."/>
            <person name="Orosz E."/>
            <person name="Ouedraogo J.P."/>
            <person name="Overkamp K.M."/>
            <person name="Park H.-S."/>
            <person name="Perrone G."/>
            <person name="Piumi F."/>
            <person name="Punt P.J."/>
            <person name="Ram A.F."/>
            <person name="Ramon A."/>
            <person name="Rauscher S."/>
            <person name="Record E."/>
            <person name="Riano-Pachon D.M."/>
            <person name="Robert V."/>
            <person name="Roehrig J."/>
            <person name="Ruller R."/>
            <person name="Salamov A."/>
            <person name="Salih N.S."/>
            <person name="Samson R.A."/>
            <person name="Sandor E."/>
            <person name="Sanguinetti M."/>
            <person name="Schuetze T."/>
            <person name="Sepcic K."/>
            <person name="Shelest E."/>
            <person name="Sherlock G."/>
            <person name="Sophianopoulou V."/>
            <person name="Squina F.M."/>
            <person name="Sun H."/>
            <person name="Susca A."/>
            <person name="Todd R.B."/>
            <person name="Tsang A."/>
            <person name="Unkles S.E."/>
            <person name="van de Wiele N."/>
            <person name="van Rossen-Uffink D."/>
            <person name="Oliveira J.V."/>
            <person name="Vesth T.C."/>
            <person name="Visser J."/>
            <person name="Yu J.-H."/>
            <person name="Zhou M."/>
            <person name="Andersen M.R."/>
            <person name="Archer D.B."/>
            <person name="Baker S.E."/>
            <person name="Benoit I."/>
            <person name="Brakhage A.A."/>
            <person name="Braus G.H."/>
            <person name="Fischer R."/>
            <person name="Frisvad J.C."/>
            <person name="Goldman G.H."/>
            <person name="Houbraken J."/>
            <person name="Oakley B."/>
            <person name="Pocsi I."/>
            <person name="Scazzocchio C."/>
            <person name="Seiboth B."/>
            <person name="vanKuyk P.A."/>
            <person name="Wortman J."/>
            <person name="Dyer P.S."/>
            <person name="Grigoriev I.V."/>
        </authorList>
    </citation>
    <scope>NUCLEOTIDE SEQUENCE [LARGE SCALE GENOMIC DNA]</scope>
    <source>
        <strain evidence="9">CBS 101740 / IMI 381727 / IBT 21946</strain>
    </source>
</reference>
<dbReference type="Proteomes" id="UP000184499">
    <property type="component" value="Unassembled WGS sequence"/>
</dbReference>
<comment type="subcellular location">
    <subcellularLocation>
        <location evidence="1">Nucleus</location>
    </subcellularLocation>
</comment>
<dbReference type="Pfam" id="PF04082">
    <property type="entry name" value="Fungal_trans"/>
    <property type="match status" value="1"/>
</dbReference>
<dbReference type="Gene3D" id="4.10.240.10">
    <property type="entry name" value="Zn(2)-C6 fungal-type DNA-binding domain"/>
    <property type="match status" value="1"/>
</dbReference>
<protein>
    <recommendedName>
        <fullName evidence="7">Zn(2)-C6 fungal-type domain-containing protein</fullName>
    </recommendedName>
</protein>
<evidence type="ECO:0000256" key="5">
    <source>
        <dbReference type="ARBA" id="ARBA00023163"/>
    </source>
</evidence>
<dbReference type="OrthoDB" id="435881at2759"/>
<dbReference type="OMA" id="LWQWYLD"/>
<dbReference type="CDD" id="cd00067">
    <property type="entry name" value="GAL4"/>
    <property type="match status" value="1"/>
</dbReference>
<proteinExistence type="predicted"/>
<evidence type="ECO:0000256" key="4">
    <source>
        <dbReference type="ARBA" id="ARBA00023125"/>
    </source>
</evidence>
<evidence type="ECO:0000313" key="8">
    <source>
        <dbReference type="EMBL" id="OJJ67901.1"/>
    </source>
</evidence>
<gene>
    <name evidence="8" type="ORF">ASPBRDRAFT_134849</name>
</gene>
<dbReference type="InterPro" id="IPR007219">
    <property type="entry name" value="XnlR_reg_dom"/>
</dbReference>
<evidence type="ECO:0000256" key="3">
    <source>
        <dbReference type="ARBA" id="ARBA00023015"/>
    </source>
</evidence>
<evidence type="ECO:0000256" key="2">
    <source>
        <dbReference type="ARBA" id="ARBA00022723"/>
    </source>
</evidence>
<dbReference type="GO" id="GO:0008270">
    <property type="term" value="F:zinc ion binding"/>
    <property type="evidence" value="ECO:0007669"/>
    <property type="project" value="InterPro"/>
</dbReference>
<keyword evidence="3" id="KW-0805">Transcription regulation</keyword>
<dbReference type="VEuPathDB" id="FungiDB:ASPBRDRAFT_134849"/>
<keyword evidence="9" id="KW-1185">Reference proteome</keyword>
<dbReference type="SMART" id="SM00066">
    <property type="entry name" value="GAL4"/>
    <property type="match status" value="1"/>
</dbReference>
<dbReference type="STRING" id="767769.A0A1L9U8C4"/>
<dbReference type="SUPFAM" id="SSF57701">
    <property type="entry name" value="Zn2/Cys6 DNA-binding domain"/>
    <property type="match status" value="1"/>
</dbReference>
<dbReference type="GO" id="GO:0003677">
    <property type="term" value="F:DNA binding"/>
    <property type="evidence" value="ECO:0007669"/>
    <property type="project" value="UniProtKB-KW"/>
</dbReference>
<dbReference type="EMBL" id="KV878692">
    <property type="protein sequence ID" value="OJJ67901.1"/>
    <property type="molecule type" value="Genomic_DNA"/>
</dbReference>
<dbReference type="GO" id="GO:0000981">
    <property type="term" value="F:DNA-binding transcription factor activity, RNA polymerase II-specific"/>
    <property type="evidence" value="ECO:0007669"/>
    <property type="project" value="InterPro"/>
</dbReference>
<dbReference type="InterPro" id="IPR036864">
    <property type="entry name" value="Zn2-C6_fun-type_DNA-bd_sf"/>
</dbReference>
<keyword evidence="2" id="KW-0479">Metal-binding</keyword>
<dbReference type="PANTHER" id="PTHR31001">
    <property type="entry name" value="UNCHARACTERIZED TRANSCRIPTIONAL REGULATORY PROTEIN"/>
    <property type="match status" value="1"/>
</dbReference>
<dbReference type="GO" id="GO:0006351">
    <property type="term" value="P:DNA-templated transcription"/>
    <property type="evidence" value="ECO:0007669"/>
    <property type="project" value="InterPro"/>
</dbReference>
<accession>A0A1L9U8C4</accession>
<evidence type="ECO:0000259" key="7">
    <source>
        <dbReference type="PROSITE" id="PS50048"/>
    </source>
</evidence>
<evidence type="ECO:0000313" key="9">
    <source>
        <dbReference type="Proteomes" id="UP000184499"/>
    </source>
</evidence>